<dbReference type="PANTHER" id="PTHR35306:SF1">
    <property type="entry name" value="VQ DOMAIN-CONTAINING PROTEIN"/>
    <property type="match status" value="1"/>
</dbReference>
<evidence type="ECO:0000256" key="1">
    <source>
        <dbReference type="SAM" id="MobiDB-lite"/>
    </source>
</evidence>
<name>A0ABD2TRX8_9SOLN</name>
<protein>
    <submittedName>
        <fullName evidence="2">Uncharacterized protein</fullName>
    </submittedName>
</protein>
<evidence type="ECO:0000313" key="3">
    <source>
        <dbReference type="Proteomes" id="UP001627284"/>
    </source>
</evidence>
<evidence type="ECO:0000313" key="2">
    <source>
        <dbReference type="EMBL" id="KAL3359134.1"/>
    </source>
</evidence>
<sequence length="270" mass="29604">MFKGGLFGFTELLFDVVLEKIRSVICKTQNGLFLYLLYRSSVFWELNQLLFNLEMETLVVVSQHKNHYYDRTRGQAPIRFGSFGSPPSVGFKEINCRNFESGVGILPTPLKACSTPVTKKGYSSSFCSKTPSPPSSIQGKSHSELQKKSKKSAHSSAVSIPIDIKLGGDSRKEGSLNDEFAYSELWAGPAYSNSPPPSSLPIPKFSVKPKRTVSLDLPTTSPFGICLLPFAKSAPASPTRERSPSPGVLSDCTDSATQTLRRILNLEIMD</sequence>
<proteinExistence type="predicted"/>
<comment type="caution">
    <text evidence="2">The sequence shown here is derived from an EMBL/GenBank/DDBJ whole genome shotgun (WGS) entry which is preliminary data.</text>
</comment>
<dbReference type="Proteomes" id="UP001627284">
    <property type="component" value="Unassembled WGS sequence"/>
</dbReference>
<dbReference type="InterPro" id="IPR028322">
    <property type="entry name" value="PNRC-like_rgn"/>
</dbReference>
<feature type="compositionally biased region" description="Polar residues" evidence="1">
    <location>
        <begin position="126"/>
        <end position="140"/>
    </location>
</feature>
<reference evidence="2 3" key="1">
    <citation type="submission" date="2024-05" db="EMBL/GenBank/DDBJ databases">
        <title>De novo assembly of an allotetraploid wild potato.</title>
        <authorList>
            <person name="Hosaka A.J."/>
        </authorList>
    </citation>
    <scope>NUCLEOTIDE SEQUENCE [LARGE SCALE GENOMIC DNA]</scope>
    <source>
        <tissue evidence="2">Young leaves</tissue>
    </source>
</reference>
<feature type="region of interest" description="Disordered" evidence="1">
    <location>
        <begin position="126"/>
        <end position="156"/>
    </location>
</feature>
<dbReference type="EMBL" id="JBJKTR010000009">
    <property type="protein sequence ID" value="KAL3359134.1"/>
    <property type="molecule type" value="Genomic_DNA"/>
</dbReference>
<dbReference type="PANTHER" id="PTHR35306">
    <property type="entry name" value="BNAA03G57290D PROTEIN"/>
    <property type="match status" value="1"/>
</dbReference>
<accession>A0ABD2TRX8</accession>
<keyword evidence="3" id="KW-1185">Reference proteome</keyword>
<dbReference type="AlphaFoldDB" id="A0ABD2TRX8"/>
<gene>
    <name evidence="2" type="ORF">AABB24_015944</name>
</gene>
<dbReference type="Pfam" id="PF15365">
    <property type="entry name" value="PNRC"/>
    <property type="match status" value="1"/>
</dbReference>
<dbReference type="GO" id="GO:0016071">
    <property type="term" value="P:mRNA metabolic process"/>
    <property type="evidence" value="ECO:0007669"/>
    <property type="project" value="UniProtKB-ARBA"/>
</dbReference>
<organism evidence="2 3">
    <name type="scientific">Solanum stoloniferum</name>
    <dbReference type="NCBI Taxonomy" id="62892"/>
    <lineage>
        <taxon>Eukaryota</taxon>
        <taxon>Viridiplantae</taxon>
        <taxon>Streptophyta</taxon>
        <taxon>Embryophyta</taxon>
        <taxon>Tracheophyta</taxon>
        <taxon>Spermatophyta</taxon>
        <taxon>Magnoliopsida</taxon>
        <taxon>eudicotyledons</taxon>
        <taxon>Gunneridae</taxon>
        <taxon>Pentapetalae</taxon>
        <taxon>asterids</taxon>
        <taxon>lamiids</taxon>
        <taxon>Solanales</taxon>
        <taxon>Solanaceae</taxon>
        <taxon>Solanoideae</taxon>
        <taxon>Solaneae</taxon>
        <taxon>Solanum</taxon>
    </lineage>
</organism>